<name>A9IBJ2_BORPD</name>
<organism evidence="3 4">
    <name type="scientific">Bordetella petrii (strain ATCC BAA-461 / DSM 12804 / CCUG 43448 / CIP 107267 / Se-1111R)</name>
    <dbReference type="NCBI Taxonomy" id="340100"/>
    <lineage>
        <taxon>Bacteria</taxon>
        <taxon>Pseudomonadati</taxon>
        <taxon>Pseudomonadota</taxon>
        <taxon>Betaproteobacteria</taxon>
        <taxon>Burkholderiales</taxon>
        <taxon>Alcaligenaceae</taxon>
        <taxon>Bordetella</taxon>
    </lineage>
</organism>
<proteinExistence type="predicted"/>
<evidence type="ECO:0000259" key="2">
    <source>
        <dbReference type="Pfam" id="PF05378"/>
    </source>
</evidence>
<evidence type="ECO:0000313" key="3">
    <source>
        <dbReference type="EMBL" id="CAP41444.1"/>
    </source>
</evidence>
<dbReference type="eggNOG" id="COG0145">
    <property type="taxonomic scope" value="Bacteria"/>
</dbReference>
<dbReference type="EC" id="3.5.2.14" evidence="3"/>
<keyword evidence="4" id="KW-1185">Reference proteome</keyword>
<dbReference type="KEGG" id="bpt:Bpet1112"/>
<dbReference type="PANTHER" id="PTHR11365">
    <property type="entry name" value="5-OXOPROLINASE RELATED"/>
    <property type="match status" value="1"/>
</dbReference>
<dbReference type="Pfam" id="PF05378">
    <property type="entry name" value="Hydant_A_N"/>
    <property type="match status" value="1"/>
</dbReference>
<dbReference type="InterPro" id="IPR045079">
    <property type="entry name" value="Oxoprolinase-like"/>
</dbReference>
<keyword evidence="3" id="KW-0378">Hydrolase</keyword>
<evidence type="ECO:0000259" key="1">
    <source>
        <dbReference type="Pfam" id="PF01968"/>
    </source>
</evidence>
<dbReference type="EMBL" id="AM902716">
    <property type="protein sequence ID" value="CAP41444.1"/>
    <property type="molecule type" value="Genomic_DNA"/>
</dbReference>
<dbReference type="InterPro" id="IPR002821">
    <property type="entry name" value="Hydantoinase_A"/>
</dbReference>
<sequence>MAANGTVLKAPEPQALDALIEQLRTLGVEAVAICFINAYANDAHEREVAQWIIERLPEVYVCTGTDLTREWYEYERACTACANAFVGPQMGRYAHALEAALQAGGFSGRSFFMGSGGGAISLAQAARQPIRLVESGPVGGLVGAAAYARALGLANVVALDIGGTTAKCALIKDGGFDVSSTFWIGGYERGMPIRSSIIDIVEVGAGGGSIAFVDELGRMHVGPRSAGSRPGPVAYGRGGIEPTVTDANVVLGRIDPENFLGDGMHLDAQAIEATMHERLVQPLRRATNCRDEVNGQENDTDYDLAPLAAGVLTVSSVKMAGAIRKVTVERGEDPRDFTLLAYGGGGPLHASELAREIGIPHIVVPPRAGVFAAFGMLFADMRNDATCTFLEPLEDEVMPRLRSTCEALQEEAKAGLGDRCTELSPDISYSAELRYRGQMHSLRMPIDPAQDVATLRQRFEALYTRRFGQASPRSPAEFVVLVATASAGTPTPSLQPAVSAQRLVPDTPSSADIPVQTRHVYLGDPARWLEVPIYGSIASGVERGAG</sequence>
<accession>A9IBJ2</accession>
<reference evidence="3 4" key="1">
    <citation type="journal article" date="2008" name="BMC Genomics">
        <title>The missing link: Bordetella petrii is endowed with both the metabolic versatility of environmental bacteria and virulence traits of pathogenic Bordetellae.</title>
        <authorList>
            <person name="Gross R."/>
            <person name="Guzman C.A."/>
            <person name="Sebaihia M."/>
            <person name="Martins Dos Santos V.A."/>
            <person name="Pieper D.H."/>
            <person name="Koebnik R."/>
            <person name="Lechner M."/>
            <person name="Bartels D."/>
            <person name="Buhrmester J."/>
            <person name="Choudhuri J.V."/>
            <person name="Ebensen T."/>
            <person name="Gaigalat L."/>
            <person name="Herrmann S."/>
            <person name="Khachane A.N."/>
            <person name="Larisch C."/>
            <person name="Link S."/>
            <person name="Linke B."/>
            <person name="Meyer F."/>
            <person name="Mormann S."/>
            <person name="Nakunst D."/>
            <person name="Rueckert C."/>
            <person name="Schneiker-Bekel S."/>
            <person name="Schulze K."/>
            <person name="Vorhoelter F.J."/>
            <person name="Yevsa T."/>
            <person name="Engle J.T."/>
            <person name="Goldman W.E."/>
            <person name="Puehler A."/>
            <person name="Goebel U.B."/>
            <person name="Goesmann A."/>
            <person name="Bloecker H."/>
            <person name="Kaiser O."/>
            <person name="Martinez-Arias R."/>
        </authorList>
    </citation>
    <scope>NUCLEOTIDE SEQUENCE [LARGE SCALE GENOMIC DNA]</scope>
    <source>
        <strain evidence="4">ATCC BAA-461 / DSM 12804 / CCUG 43448 / CIP 107267 / Se-1111R</strain>
    </source>
</reference>
<dbReference type="GO" id="GO:0017168">
    <property type="term" value="F:5-oxoprolinase (ATP-hydrolyzing) activity"/>
    <property type="evidence" value="ECO:0007669"/>
    <property type="project" value="TreeGrafter"/>
</dbReference>
<dbReference type="AlphaFoldDB" id="A9IBJ2"/>
<feature type="domain" description="Hydantoinase A/oxoprolinase" evidence="1">
    <location>
        <begin position="76"/>
        <end position="384"/>
    </location>
</feature>
<dbReference type="GO" id="GO:0006749">
    <property type="term" value="P:glutathione metabolic process"/>
    <property type="evidence" value="ECO:0007669"/>
    <property type="project" value="TreeGrafter"/>
</dbReference>
<dbReference type="PANTHER" id="PTHR11365:SF23">
    <property type="entry name" value="HYPOTHETICAL 5-OXOPROLINASE (EUROFUNG)-RELATED"/>
    <property type="match status" value="1"/>
</dbReference>
<dbReference type="InterPro" id="IPR008040">
    <property type="entry name" value="Hydant_A_N"/>
</dbReference>
<protein>
    <submittedName>
        <fullName evidence="3">N-methylhydantoinase A</fullName>
        <ecNumber evidence="3">3.5.2.14</ecNumber>
    </submittedName>
</protein>
<dbReference type="GO" id="GO:0047423">
    <property type="term" value="F:N-methylhydantoinase (ATP-hydrolyzing) activity"/>
    <property type="evidence" value="ECO:0007669"/>
    <property type="project" value="UniProtKB-EC"/>
</dbReference>
<dbReference type="STRING" id="94624.Bpet1112"/>
<dbReference type="GO" id="GO:0005829">
    <property type="term" value="C:cytosol"/>
    <property type="evidence" value="ECO:0007669"/>
    <property type="project" value="TreeGrafter"/>
</dbReference>
<evidence type="ECO:0000313" key="4">
    <source>
        <dbReference type="Proteomes" id="UP000001225"/>
    </source>
</evidence>
<dbReference type="Pfam" id="PF01968">
    <property type="entry name" value="Hydantoinase_A"/>
    <property type="match status" value="1"/>
</dbReference>
<gene>
    <name evidence="3" type="primary">hyuA</name>
    <name evidence="3" type="ordered locus">Bpet1112</name>
</gene>
<dbReference type="Proteomes" id="UP000001225">
    <property type="component" value="Chromosome"/>
</dbReference>
<feature type="domain" description="Hydantoinase/oxoprolinase N-terminal" evidence="2">
    <location>
        <begin position="3"/>
        <end position="53"/>
    </location>
</feature>